<protein>
    <recommendedName>
        <fullName evidence="1">F-box domain-containing protein</fullName>
    </recommendedName>
</protein>
<dbReference type="Proteomes" id="UP000754883">
    <property type="component" value="Unassembled WGS sequence"/>
</dbReference>
<dbReference type="Pfam" id="PF20183">
    <property type="entry name" value="DUF6546"/>
    <property type="match status" value="1"/>
</dbReference>
<dbReference type="EMBL" id="CABFNO020001467">
    <property type="protein sequence ID" value="CAG9989608.1"/>
    <property type="molecule type" value="Genomic_DNA"/>
</dbReference>
<dbReference type="OrthoDB" id="4802432at2759"/>
<gene>
    <name evidence="2" type="ORF">CBYS24578_00005282</name>
</gene>
<comment type="caution">
    <text evidence="2">The sequence shown here is derived from an EMBL/GenBank/DDBJ whole genome shotgun (WGS) entry which is preliminary data.</text>
</comment>
<name>A0A9N9UF76_9HYPO</name>
<dbReference type="InterPro" id="IPR001810">
    <property type="entry name" value="F-box_dom"/>
</dbReference>
<dbReference type="InterPro" id="IPR046676">
    <property type="entry name" value="DUF6546"/>
</dbReference>
<proteinExistence type="predicted"/>
<sequence length="511" mass="59981">MAWTSLPPEIRLLVLEALVEDDDCNFADLAVVSKEWKGVIEQQNFQRIKLTPPRIAELDTMTLRNRNHVRYLWFCLELERYDCPQCTPEDELVPFMNTRDITLIKAAFHHLFSVISNWAPDSCLSLDISVYSASDRDHWFKYLTFEPDAPPKAGRHDQELDPETVLARQYDHRHQWEESDLDRHPQQWQRLPLVPLQSAIEKVFVQIMGIGDNYNAQDKDWCRQLPQVPAVTRILLRQQTRRRWNYADLAEIFAHLPRLRELWYEPWREWDNGFQEMKDEEFIIDLLQSPPLRRLSSLTIFENFNDRYAQAYMPIHCEEVRTPSFDISQMLSSISVNFDHLSASFMVDAGDFFGAEECQPPQRWPNLKSLVLTSEMLDPYESHTNIMDMLRKAALRSAYMPQLETMEIWNGGVGLAALFRYDGRTQPSILEWRSTWDIKLGLSVIRAWEAVSMRRSGRGVELVYDMLDSENIHSHADAILALDLSELVIRPVSLHQIRRKHSWRRIADILT</sequence>
<feature type="domain" description="F-box" evidence="1">
    <location>
        <begin position="1"/>
        <end position="48"/>
    </location>
</feature>
<dbReference type="AlphaFoldDB" id="A0A9N9UF76"/>
<evidence type="ECO:0000259" key="1">
    <source>
        <dbReference type="PROSITE" id="PS50181"/>
    </source>
</evidence>
<organism evidence="2 3">
    <name type="scientific">Clonostachys byssicola</name>
    <dbReference type="NCBI Taxonomy" id="160290"/>
    <lineage>
        <taxon>Eukaryota</taxon>
        <taxon>Fungi</taxon>
        <taxon>Dikarya</taxon>
        <taxon>Ascomycota</taxon>
        <taxon>Pezizomycotina</taxon>
        <taxon>Sordariomycetes</taxon>
        <taxon>Hypocreomycetidae</taxon>
        <taxon>Hypocreales</taxon>
        <taxon>Bionectriaceae</taxon>
        <taxon>Clonostachys</taxon>
    </lineage>
</organism>
<keyword evidence="3" id="KW-1185">Reference proteome</keyword>
<accession>A0A9N9UF76</accession>
<evidence type="ECO:0000313" key="2">
    <source>
        <dbReference type="EMBL" id="CAG9989608.1"/>
    </source>
</evidence>
<dbReference type="PROSITE" id="PS50181">
    <property type="entry name" value="FBOX"/>
    <property type="match status" value="1"/>
</dbReference>
<reference evidence="2" key="1">
    <citation type="submission" date="2021-10" db="EMBL/GenBank/DDBJ databases">
        <authorList>
            <person name="Piombo E."/>
        </authorList>
    </citation>
    <scope>NUCLEOTIDE SEQUENCE</scope>
</reference>
<evidence type="ECO:0000313" key="3">
    <source>
        <dbReference type="Proteomes" id="UP000754883"/>
    </source>
</evidence>